<dbReference type="Proteomes" id="UP000319732">
    <property type="component" value="Unassembled WGS sequence"/>
</dbReference>
<dbReference type="EMBL" id="VHSG01000005">
    <property type="protein sequence ID" value="TQV84802.1"/>
    <property type="molecule type" value="Genomic_DNA"/>
</dbReference>
<sequence>MGVGLLLKDYRQTRKLSQLELSLEAEVSARHISFLETGRSRPSRAVLLKLAQALDLSLRDTNVLLVSAGFNPHYPQRSLDDPAMQAVRQALDFVLRNHAPFPAVVIDSDWNLLMANTPQLELTRRLMSAQPNWPQTTNVLELLLDPNAFRPFVRNWEQLTKLLLRRRYREESFNPPAAGEESLLERLLTYPDLPPSWRRQDHDELEMPMLTLELTVGNQQLRCFSSIATFGTAVDITLQNLHIETYFPADEETRRCFIEWARQSS</sequence>
<feature type="domain" description="HTH cro/C1-type" evidence="1">
    <location>
        <begin position="7"/>
        <end position="61"/>
    </location>
</feature>
<dbReference type="GO" id="GO:0003677">
    <property type="term" value="F:DNA binding"/>
    <property type="evidence" value="ECO:0007669"/>
    <property type="project" value="InterPro"/>
</dbReference>
<dbReference type="AlphaFoldDB" id="A0A545U5Q9"/>
<dbReference type="PANTHER" id="PTHR35010">
    <property type="entry name" value="BLL4672 PROTEIN-RELATED"/>
    <property type="match status" value="1"/>
</dbReference>
<evidence type="ECO:0000313" key="3">
    <source>
        <dbReference type="Proteomes" id="UP000319732"/>
    </source>
</evidence>
<dbReference type="Gene3D" id="1.10.260.40">
    <property type="entry name" value="lambda repressor-like DNA-binding domains"/>
    <property type="match status" value="1"/>
</dbReference>
<protein>
    <submittedName>
        <fullName evidence="2">Helix-turn-helix transcriptional regulator</fullName>
    </submittedName>
</protein>
<comment type="caution">
    <text evidence="2">The sequence shown here is derived from an EMBL/GenBank/DDBJ whole genome shotgun (WGS) entry which is preliminary data.</text>
</comment>
<gene>
    <name evidence="2" type="ORF">FKG94_04615</name>
</gene>
<dbReference type="SUPFAM" id="SSF47413">
    <property type="entry name" value="lambda repressor-like DNA-binding domains"/>
    <property type="match status" value="1"/>
</dbReference>
<dbReference type="OrthoDB" id="2959414at2"/>
<dbReference type="InterPro" id="IPR001387">
    <property type="entry name" value="Cro/C1-type_HTH"/>
</dbReference>
<reference evidence="2 3" key="1">
    <citation type="submission" date="2019-06" db="EMBL/GenBank/DDBJ databases">
        <title>Whole genome sequence for Cellvibrionaceae sp. R142.</title>
        <authorList>
            <person name="Wang G."/>
        </authorList>
    </citation>
    <scope>NUCLEOTIDE SEQUENCE [LARGE SCALE GENOMIC DNA]</scope>
    <source>
        <strain evidence="2 3">R142</strain>
    </source>
</reference>
<keyword evidence="3" id="KW-1185">Reference proteome</keyword>
<proteinExistence type="predicted"/>
<name>A0A545U5Q9_9GAMM</name>
<dbReference type="Pfam" id="PF01381">
    <property type="entry name" value="HTH_3"/>
    <property type="match status" value="1"/>
</dbReference>
<dbReference type="PROSITE" id="PS50943">
    <property type="entry name" value="HTH_CROC1"/>
    <property type="match status" value="1"/>
</dbReference>
<dbReference type="Gene3D" id="3.30.450.180">
    <property type="match status" value="1"/>
</dbReference>
<evidence type="ECO:0000313" key="2">
    <source>
        <dbReference type="EMBL" id="TQV84802.1"/>
    </source>
</evidence>
<accession>A0A545U5Q9</accession>
<dbReference type="InterPro" id="IPR041413">
    <property type="entry name" value="MLTR_LBD"/>
</dbReference>
<dbReference type="InterPro" id="IPR010982">
    <property type="entry name" value="Lambda_DNA-bd_dom_sf"/>
</dbReference>
<dbReference type="Pfam" id="PF17765">
    <property type="entry name" value="MLTR_LBD"/>
    <property type="match status" value="1"/>
</dbReference>
<evidence type="ECO:0000259" key="1">
    <source>
        <dbReference type="PROSITE" id="PS50943"/>
    </source>
</evidence>
<dbReference type="PANTHER" id="PTHR35010:SF4">
    <property type="entry name" value="BLL5781 PROTEIN"/>
    <property type="match status" value="1"/>
</dbReference>
<organism evidence="2 3">
    <name type="scientific">Exilibacterium tricleocarpae</name>
    <dbReference type="NCBI Taxonomy" id="2591008"/>
    <lineage>
        <taxon>Bacteria</taxon>
        <taxon>Pseudomonadati</taxon>
        <taxon>Pseudomonadota</taxon>
        <taxon>Gammaproteobacteria</taxon>
        <taxon>Cellvibrionales</taxon>
        <taxon>Cellvibrionaceae</taxon>
        <taxon>Exilibacterium</taxon>
    </lineage>
</organism>
<dbReference type="SMART" id="SM00530">
    <property type="entry name" value="HTH_XRE"/>
    <property type="match status" value="1"/>
</dbReference>
<dbReference type="CDD" id="cd00093">
    <property type="entry name" value="HTH_XRE"/>
    <property type="match status" value="1"/>
</dbReference>
<dbReference type="RefSeq" id="WP_142903008.1">
    <property type="nucleotide sequence ID" value="NZ_ML660088.1"/>
</dbReference>